<dbReference type="SUPFAM" id="SSF53335">
    <property type="entry name" value="S-adenosyl-L-methionine-dependent methyltransferases"/>
    <property type="match status" value="1"/>
</dbReference>
<keyword evidence="2" id="KW-0808">Transferase</keyword>
<dbReference type="EMBL" id="JBHUMQ010000001">
    <property type="protein sequence ID" value="MFD2692272.1"/>
    <property type="molecule type" value="Genomic_DNA"/>
</dbReference>
<accession>A0ABW5RZW3</accession>
<proteinExistence type="predicted"/>
<protein>
    <submittedName>
        <fullName evidence="4">DNA adenine methylase</fullName>
    </submittedName>
</protein>
<dbReference type="Proteomes" id="UP001597399">
    <property type="component" value="Unassembled WGS sequence"/>
</dbReference>
<sequence>MAGGQNAHRTGWRSMIECNGPLQRVVEFPDKIATVSERLMGVQIECQPAVELIRRYSRQNVLIYADPPYVHST</sequence>
<reference evidence="5" key="1">
    <citation type="journal article" date="2019" name="Int. J. Syst. Evol. Microbiol.">
        <title>The Global Catalogue of Microorganisms (GCM) 10K type strain sequencing project: providing services to taxonomists for standard genome sequencing and annotation.</title>
        <authorList>
            <consortium name="The Broad Institute Genomics Platform"/>
            <consortium name="The Broad Institute Genome Sequencing Center for Infectious Disease"/>
            <person name="Wu L."/>
            <person name="Ma J."/>
        </authorList>
    </citation>
    <scope>NUCLEOTIDE SEQUENCE [LARGE SCALE GENOMIC DNA]</scope>
    <source>
        <strain evidence="5">TISTR 2466</strain>
    </source>
</reference>
<dbReference type="Gene3D" id="3.40.50.150">
    <property type="entry name" value="Vaccinia Virus protein VP39"/>
    <property type="match status" value="1"/>
</dbReference>
<evidence type="ECO:0000256" key="2">
    <source>
        <dbReference type="ARBA" id="ARBA00022679"/>
    </source>
</evidence>
<dbReference type="GO" id="GO:0032259">
    <property type="term" value="P:methylation"/>
    <property type="evidence" value="ECO:0007669"/>
    <property type="project" value="UniProtKB-KW"/>
</dbReference>
<organism evidence="4 5">
    <name type="scientific">Sporolactobacillus shoreicorticis</name>
    <dbReference type="NCBI Taxonomy" id="1923877"/>
    <lineage>
        <taxon>Bacteria</taxon>
        <taxon>Bacillati</taxon>
        <taxon>Bacillota</taxon>
        <taxon>Bacilli</taxon>
        <taxon>Bacillales</taxon>
        <taxon>Sporolactobacillaceae</taxon>
        <taxon>Sporolactobacillus</taxon>
    </lineage>
</organism>
<keyword evidence="3" id="KW-0949">S-adenosyl-L-methionine</keyword>
<dbReference type="RefSeq" id="WP_253058594.1">
    <property type="nucleotide sequence ID" value="NZ_JAMXWM010000003.1"/>
</dbReference>
<keyword evidence="1 4" id="KW-0489">Methyltransferase</keyword>
<dbReference type="Pfam" id="PF02086">
    <property type="entry name" value="MethyltransfD12"/>
    <property type="match status" value="1"/>
</dbReference>
<dbReference type="InterPro" id="IPR029063">
    <property type="entry name" value="SAM-dependent_MTases_sf"/>
</dbReference>
<comment type="caution">
    <text evidence="4">The sequence shown here is derived from an EMBL/GenBank/DDBJ whole genome shotgun (WGS) entry which is preliminary data.</text>
</comment>
<dbReference type="InterPro" id="IPR012327">
    <property type="entry name" value="MeTrfase_D12"/>
</dbReference>
<name>A0ABW5RZW3_9BACL</name>
<keyword evidence="5" id="KW-1185">Reference proteome</keyword>
<gene>
    <name evidence="4" type="ORF">ACFSUE_01250</name>
</gene>
<evidence type="ECO:0000313" key="5">
    <source>
        <dbReference type="Proteomes" id="UP001597399"/>
    </source>
</evidence>
<evidence type="ECO:0000313" key="4">
    <source>
        <dbReference type="EMBL" id="MFD2692272.1"/>
    </source>
</evidence>
<evidence type="ECO:0000256" key="1">
    <source>
        <dbReference type="ARBA" id="ARBA00022603"/>
    </source>
</evidence>
<dbReference type="GO" id="GO:0008168">
    <property type="term" value="F:methyltransferase activity"/>
    <property type="evidence" value="ECO:0007669"/>
    <property type="project" value="UniProtKB-KW"/>
</dbReference>
<evidence type="ECO:0000256" key="3">
    <source>
        <dbReference type="ARBA" id="ARBA00022691"/>
    </source>
</evidence>